<name>D2V887_NAEGR</name>
<dbReference type="EMBL" id="GG738856">
    <property type="protein sequence ID" value="EFC47135.1"/>
    <property type="molecule type" value="Genomic_DNA"/>
</dbReference>
<dbReference type="STRING" id="5762.D2V887"/>
<dbReference type="GeneID" id="8861180"/>
<dbReference type="OrthoDB" id="102559at2759"/>
<proteinExistence type="predicted"/>
<dbReference type="VEuPathDB" id="AmoebaDB:NAEGRDRAFT_65067"/>
<dbReference type="OMA" id="CYYCRMR"/>
<accession>D2V887</accession>
<reference evidence="2 3" key="1">
    <citation type="journal article" date="2010" name="Cell">
        <title>The genome of Naegleria gruberi illuminates early eukaryotic versatility.</title>
        <authorList>
            <person name="Fritz-Laylin L.K."/>
            <person name="Prochnik S.E."/>
            <person name="Ginger M.L."/>
            <person name="Dacks J.B."/>
            <person name="Carpenter M.L."/>
            <person name="Field M.C."/>
            <person name="Kuo A."/>
            <person name="Paredez A."/>
            <person name="Chapman J."/>
            <person name="Pham J."/>
            <person name="Shu S."/>
            <person name="Neupane R."/>
            <person name="Cipriano M."/>
            <person name="Mancuso J."/>
            <person name="Tu H."/>
            <person name="Salamov A."/>
            <person name="Lindquist E."/>
            <person name="Shapiro H."/>
            <person name="Lucas S."/>
            <person name="Grigoriev I.V."/>
            <person name="Cande W.Z."/>
            <person name="Fulton C."/>
            <person name="Rokhsar D.S."/>
            <person name="Dawson S.C."/>
        </authorList>
    </citation>
    <scope>NUCLEOTIDE SEQUENCE [LARGE SCALE GENOMIC DNA]</scope>
    <source>
        <strain evidence="2 3">NEG-M</strain>
    </source>
</reference>
<evidence type="ECO:0000313" key="3">
    <source>
        <dbReference type="Proteomes" id="UP000006671"/>
    </source>
</evidence>
<dbReference type="Gene3D" id="3.40.250.10">
    <property type="entry name" value="Rhodanese-like domain"/>
    <property type="match status" value="1"/>
</dbReference>
<dbReference type="RefSeq" id="XP_002679879.1">
    <property type="nucleotide sequence ID" value="XM_002679833.1"/>
</dbReference>
<organism evidence="3">
    <name type="scientific">Naegleria gruberi</name>
    <name type="common">Amoeba</name>
    <dbReference type="NCBI Taxonomy" id="5762"/>
    <lineage>
        <taxon>Eukaryota</taxon>
        <taxon>Discoba</taxon>
        <taxon>Heterolobosea</taxon>
        <taxon>Tetramitia</taxon>
        <taxon>Eutetramitia</taxon>
        <taxon>Vahlkampfiidae</taxon>
        <taxon>Naegleria</taxon>
    </lineage>
</organism>
<sequence length="198" mass="22508">MSSEDLHISIPQIQATELAALLQEAPHSVRVIDVRDADFEGGNIIGSTNIPYFDEEKAVELVNSIIQYNRDRIMQARTKDKSIIAKQLLSQLRTQGGNVGIGKNIVSGEDEMVKLVVFHCYYCRMRGPTAAKLFQDILIRETANLPENQNPIQRDLIVPKVKFLKGGWSQWKKLYKNDGKLTENAKQLQKFIKAVRRE</sequence>
<dbReference type="KEGG" id="ngr:NAEGRDRAFT_65067"/>
<dbReference type="PANTHER" id="PTHR10828">
    <property type="entry name" value="M-PHASE INDUCER PHOSPHATASE DUAL SPECIFICITY PHOSPHATASE CDC25"/>
    <property type="match status" value="1"/>
</dbReference>
<dbReference type="PROSITE" id="PS50206">
    <property type="entry name" value="RHODANESE_3"/>
    <property type="match status" value="1"/>
</dbReference>
<protein>
    <submittedName>
        <fullName evidence="2">Predicted protein</fullName>
    </submittedName>
</protein>
<dbReference type="AlphaFoldDB" id="D2V887"/>
<dbReference type="Proteomes" id="UP000006671">
    <property type="component" value="Unassembled WGS sequence"/>
</dbReference>
<dbReference type="GO" id="GO:0005634">
    <property type="term" value="C:nucleus"/>
    <property type="evidence" value="ECO:0007669"/>
    <property type="project" value="TreeGrafter"/>
</dbReference>
<keyword evidence="3" id="KW-1185">Reference proteome</keyword>
<dbReference type="SUPFAM" id="SSF52821">
    <property type="entry name" value="Rhodanese/Cell cycle control phosphatase"/>
    <property type="match status" value="1"/>
</dbReference>
<dbReference type="InParanoid" id="D2V887"/>
<dbReference type="InterPro" id="IPR001763">
    <property type="entry name" value="Rhodanese-like_dom"/>
</dbReference>
<gene>
    <name evidence="2" type="ORF">NAEGRDRAFT_65067</name>
</gene>
<dbReference type="SMART" id="SM00450">
    <property type="entry name" value="RHOD"/>
    <property type="match status" value="1"/>
</dbReference>
<dbReference type="GO" id="GO:0004725">
    <property type="term" value="F:protein tyrosine phosphatase activity"/>
    <property type="evidence" value="ECO:0007669"/>
    <property type="project" value="TreeGrafter"/>
</dbReference>
<dbReference type="Pfam" id="PF00581">
    <property type="entry name" value="Rhodanese"/>
    <property type="match status" value="1"/>
</dbReference>
<feature type="domain" description="Rhodanese" evidence="1">
    <location>
        <begin position="25"/>
        <end position="180"/>
    </location>
</feature>
<evidence type="ECO:0000259" key="1">
    <source>
        <dbReference type="PROSITE" id="PS50206"/>
    </source>
</evidence>
<evidence type="ECO:0000313" key="2">
    <source>
        <dbReference type="EMBL" id="EFC47135.1"/>
    </source>
</evidence>
<dbReference type="GO" id="GO:0005737">
    <property type="term" value="C:cytoplasm"/>
    <property type="evidence" value="ECO:0007669"/>
    <property type="project" value="TreeGrafter"/>
</dbReference>
<dbReference type="eggNOG" id="KOG3772">
    <property type="taxonomic scope" value="Eukaryota"/>
</dbReference>
<dbReference type="PANTHER" id="PTHR10828:SF38">
    <property type="entry name" value="ARSENICAL-RESISTANCE PROTEIN 2-RELATED"/>
    <property type="match status" value="1"/>
</dbReference>
<dbReference type="InterPro" id="IPR036873">
    <property type="entry name" value="Rhodanese-like_dom_sf"/>
</dbReference>